<keyword evidence="2 6" id="KW-0694">RNA-binding</keyword>
<dbReference type="GO" id="GO:0006412">
    <property type="term" value="P:translation"/>
    <property type="evidence" value="ECO:0007669"/>
    <property type="project" value="UniProtKB-UniRule"/>
</dbReference>
<dbReference type="SUPFAM" id="SSF46992">
    <property type="entry name" value="Ribosomal protein S20"/>
    <property type="match status" value="1"/>
</dbReference>
<dbReference type="NCBIfam" id="TIGR00029">
    <property type="entry name" value="S20"/>
    <property type="match status" value="1"/>
</dbReference>
<keyword evidence="3 6" id="KW-0689">Ribosomal protein</keyword>
<comment type="function">
    <text evidence="6">Binds directly to 16S ribosomal RNA.</text>
</comment>
<dbReference type="EMBL" id="JAGQKZ010000012">
    <property type="protein sequence ID" value="MCA9391964.1"/>
    <property type="molecule type" value="Genomic_DNA"/>
</dbReference>
<keyword evidence="1 6" id="KW-0699">rRNA-binding</keyword>
<evidence type="ECO:0000256" key="1">
    <source>
        <dbReference type="ARBA" id="ARBA00022730"/>
    </source>
</evidence>
<organism evidence="7 8">
    <name type="scientific">candidate division WWE3 bacterium</name>
    <dbReference type="NCBI Taxonomy" id="2053526"/>
    <lineage>
        <taxon>Bacteria</taxon>
        <taxon>Katanobacteria</taxon>
    </lineage>
</organism>
<evidence type="ECO:0000256" key="3">
    <source>
        <dbReference type="ARBA" id="ARBA00022980"/>
    </source>
</evidence>
<dbReference type="GO" id="GO:0019843">
    <property type="term" value="F:rRNA binding"/>
    <property type="evidence" value="ECO:0007669"/>
    <property type="project" value="UniProtKB-UniRule"/>
</dbReference>
<evidence type="ECO:0000256" key="6">
    <source>
        <dbReference type="HAMAP-Rule" id="MF_00500"/>
    </source>
</evidence>
<dbReference type="AlphaFoldDB" id="A0A955LKN9"/>
<proteinExistence type="inferred from homology"/>
<evidence type="ECO:0000313" key="7">
    <source>
        <dbReference type="EMBL" id="MCA9391964.1"/>
    </source>
</evidence>
<comment type="similarity">
    <text evidence="6">Belongs to the bacterial ribosomal protein bS20 family.</text>
</comment>
<dbReference type="Pfam" id="PF01649">
    <property type="entry name" value="Ribosomal_S20p"/>
    <property type="match status" value="1"/>
</dbReference>
<protein>
    <recommendedName>
        <fullName evidence="5 6">Small ribosomal subunit protein bS20</fullName>
    </recommendedName>
</protein>
<evidence type="ECO:0000256" key="4">
    <source>
        <dbReference type="ARBA" id="ARBA00023274"/>
    </source>
</evidence>
<dbReference type="GO" id="GO:0005840">
    <property type="term" value="C:ribosome"/>
    <property type="evidence" value="ECO:0007669"/>
    <property type="project" value="UniProtKB-KW"/>
</dbReference>
<dbReference type="InterPro" id="IPR036510">
    <property type="entry name" value="Ribosomal_bS20_sf"/>
</dbReference>
<evidence type="ECO:0000256" key="2">
    <source>
        <dbReference type="ARBA" id="ARBA00022884"/>
    </source>
</evidence>
<dbReference type="Proteomes" id="UP000751518">
    <property type="component" value="Unassembled WGS sequence"/>
</dbReference>
<dbReference type="Gene3D" id="1.20.58.110">
    <property type="entry name" value="Ribosomal protein S20"/>
    <property type="match status" value="1"/>
</dbReference>
<evidence type="ECO:0000256" key="5">
    <source>
        <dbReference type="ARBA" id="ARBA00035136"/>
    </source>
</evidence>
<keyword evidence="4 6" id="KW-0687">Ribonucleoprotein</keyword>
<reference evidence="7" key="2">
    <citation type="journal article" date="2021" name="Microbiome">
        <title>Successional dynamics and alternative stable states in a saline activated sludge microbial community over 9 years.</title>
        <authorList>
            <person name="Wang Y."/>
            <person name="Ye J."/>
            <person name="Ju F."/>
            <person name="Liu L."/>
            <person name="Boyd J.A."/>
            <person name="Deng Y."/>
            <person name="Parks D.H."/>
            <person name="Jiang X."/>
            <person name="Yin X."/>
            <person name="Woodcroft B.J."/>
            <person name="Tyson G.W."/>
            <person name="Hugenholtz P."/>
            <person name="Polz M.F."/>
            <person name="Zhang T."/>
        </authorList>
    </citation>
    <scope>NUCLEOTIDE SEQUENCE</scope>
    <source>
        <strain evidence="7">HKST-UBA03</strain>
    </source>
</reference>
<reference evidence="7" key="1">
    <citation type="submission" date="2020-04" db="EMBL/GenBank/DDBJ databases">
        <authorList>
            <person name="Zhang T."/>
        </authorList>
    </citation>
    <scope>NUCLEOTIDE SEQUENCE</scope>
    <source>
        <strain evidence="7">HKST-UBA03</strain>
    </source>
</reference>
<comment type="caution">
    <text evidence="7">The sequence shown here is derived from an EMBL/GenBank/DDBJ whole genome shotgun (WGS) entry which is preliminary data.</text>
</comment>
<dbReference type="GO" id="GO:1990904">
    <property type="term" value="C:ribonucleoprotein complex"/>
    <property type="evidence" value="ECO:0007669"/>
    <property type="project" value="UniProtKB-KW"/>
</dbReference>
<sequence length="81" mass="9260">MPNTSSAKKALRQSTAKRQVNLRVIHAYKDAIRTFMQKPVAENLNIVFSKVDKAVKRHVIHKNKAARIKSRLSQHPLETNT</sequence>
<evidence type="ECO:0000313" key="8">
    <source>
        <dbReference type="Proteomes" id="UP000751518"/>
    </source>
</evidence>
<name>A0A955LKN9_UNCKA</name>
<dbReference type="GO" id="GO:0003735">
    <property type="term" value="F:structural constituent of ribosome"/>
    <property type="evidence" value="ECO:0007669"/>
    <property type="project" value="InterPro"/>
</dbReference>
<dbReference type="InterPro" id="IPR002583">
    <property type="entry name" value="Ribosomal_bS20"/>
</dbReference>
<accession>A0A955LKN9</accession>
<dbReference type="HAMAP" id="MF_00500">
    <property type="entry name" value="Ribosomal_bS20"/>
    <property type="match status" value="1"/>
</dbReference>
<gene>
    <name evidence="6" type="primary">rpsT</name>
    <name evidence="7" type="ORF">KC614_02040</name>
</gene>